<protein>
    <submittedName>
        <fullName evidence="2">Uncharacterized protein</fullName>
    </submittedName>
</protein>
<dbReference type="EMBL" id="CM026421">
    <property type="protein sequence ID" value="KAG0591290.1"/>
    <property type="molecule type" value="Genomic_DNA"/>
</dbReference>
<feature type="non-terminal residue" evidence="2">
    <location>
        <position position="1"/>
    </location>
</feature>
<dbReference type="Proteomes" id="UP000822688">
    <property type="component" value="Chromosome 1"/>
</dbReference>
<name>A0A8T0J5U1_CERPU</name>
<evidence type="ECO:0000313" key="2">
    <source>
        <dbReference type="EMBL" id="KAG0591290.1"/>
    </source>
</evidence>
<feature type="compositionally biased region" description="Polar residues" evidence="1">
    <location>
        <begin position="69"/>
        <end position="79"/>
    </location>
</feature>
<comment type="caution">
    <text evidence="2">The sequence shown here is derived from an EMBL/GenBank/DDBJ whole genome shotgun (WGS) entry which is preliminary data.</text>
</comment>
<reference evidence="2" key="1">
    <citation type="submission" date="2020-06" db="EMBL/GenBank/DDBJ databases">
        <title>WGS assembly of Ceratodon purpureus strain R40.</title>
        <authorList>
            <person name="Carey S.B."/>
            <person name="Jenkins J."/>
            <person name="Shu S."/>
            <person name="Lovell J.T."/>
            <person name="Sreedasyam A."/>
            <person name="Maumus F."/>
            <person name="Tiley G.P."/>
            <person name="Fernandez-Pozo N."/>
            <person name="Barry K."/>
            <person name="Chen C."/>
            <person name="Wang M."/>
            <person name="Lipzen A."/>
            <person name="Daum C."/>
            <person name="Saski C.A."/>
            <person name="Payton A.C."/>
            <person name="Mcbreen J.C."/>
            <person name="Conrad R.E."/>
            <person name="Kollar L.M."/>
            <person name="Olsson S."/>
            <person name="Huttunen S."/>
            <person name="Landis J.B."/>
            <person name="Wickett N.J."/>
            <person name="Johnson M.G."/>
            <person name="Rensing S.A."/>
            <person name="Grimwood J."/>
            <person name="Schmutz J."/>
            <person name="Mcdaniel S.F."/>
        </authorList>
    </citation>
    <scope>NUCLEOTIDE SEQUENCE</scope>
    <source>
        <strain evidence="2">R40</strain>
    </source>
</reference>
<evidence type="ECO:0000313" key="3">
    <source>
        <dbReference type="Proteomes" id="UP000822688"/>
    </source>
</evidence>
<feature type="compositionally biased region" description="Polar residues" evidence="1">
    <location>
        <begin position="94"/>
        <end position="107"/>
    </location>
</feature>
<sequence length="107" mass="12307">IPRLEIFKIHCPALQCHRSENHKHIPSRFRLVHVYTTTGNYDACTQMSCNQQRRVIDNPETPEVPRSGLSPSKTKSLPQVNRCPRIPFHRKNPPRNNDSSLPSTTKP</sequence>
<gene>
    <name evidence="2" type="ORF">KC19_1G164200</name>
</gene>
<accession>A0A8T0J5U1</accession>
<organism evidence="2 3">
    <name type="scientific">Ceratodon purpureus</name>
    <name type="common">Fire moss</name>
    <name type="synonym">Dicranum purpureum</name>
    <dbReference type="NCBI Taxonomy" id="3225"/>
    <lineage>
        <taxon>Eukaryota</taxon>
        <taxon>Viridiplantae</taxon>
        <taxon>Streptophyta</taxon>
        <taxon>Embryophyta</taxon>
        <taxon>Bryophyta</taxon>
        <taxon>Bryophytina</taxon>
        <taxon>Bryopsida</taxon>
        <taxon>Dicranidae</taxon>
        <taxon>Pseudoditrichales</taxon>
        <taxon>Ditrichaceae</taxon>
        <taxon>Ceratodon</taxon>
    </lineage>
</organism>
<feature type="region of interest" description="Disordered" evidence="1">
    <location>
        <begin position="56"/>
        <end position="107"/>
    </location>
</feature>
<keyword evidence="3" id="KW-1185">Reference proteome</keyword>
<evidence type="ECO:0000256" key="1">
    <source>
        <dbReference type="SAM" id="MobiDB-lite"/>
    </source>
</evidence>
<dbReference type="AlphaFoldDB" id="A0A8T0J5U1"/>
<proteinExistence type="predicted"/>